<dbReference type="EMBL" id="VYZN01000010">
    <property type="protein sequence ID" value="KAE9542434.1"/>
    <property type="molecule type" value="Genomic_DNA"/>
</dbReference>
<dbReference type="Pfam" id="PF21789">
    <property type="entry name" value="TNP-like_RNaseH_C"/>
    <property type="match status" value="1"/>
</dbReference>
<sequence>MPIVIQTYLFIVSLKIVNEKKIWLHNLGLQNAKPWHRICSNHFKDNDFSSDTLKLRILNTNAVPHSNIDKQIYYNTIIETENDENVSFSKVVKDVESDTNWTLEHNISSPTTPERESFGYDISLTLNPTHEQPSTPKLNTPKRKLDMEMFNKSKRCLNCSNSSRFGDLSENDILTPRRTKRNLKVVRSTVLSLRSRNKVLAASNRCLKNKVTSLKGIINSLSEKRLLSDIAAENLKALGSDILEQIICENLKKKTRAPYSEEIKKFSVTLQYYSPKAYLYVRKKFNNLLPHPRTLRRWFMIVNGQPGFTKESLDTIKNVASKETIYCNLVIDEMSIRRRIEMGVQCNNVDGDVQPEAKNALMFLIIGINGFWKLPIGYFFINGLSGAERSNLLETAIALISETGANLHSVTFDGAAVSMSMVKFLGANFDIDHKLAYILNKTTNEPIFVFFRCSKYAKVESEFVVKYIQNAEKKIIKWEYIEKLYQYECKNSLRAGTKLTSRHIQYFDEKMNVRLAAQTMSQSVADALIFFKSSEQEFCDINVTAEFIIYINNTFDILNSLEFVEYKKDGQPCITKVLESNRKTGFMGLIRGLINSIQLIEFLIPKNCMTYLLTYKLSQDHIETTFSAIRSRGGYNNNPTCRQFAAAYKRILVHDQVVGSVYGNCRILDNTKHLSVSEQSINETNIDYDFLDVKEVGLFIENVSYYIAGFSVLFLTTQVKMNLYQYKISFQLSGCDDNHSIVDTHKDQLTKLVIQKYLYIRMFHEIRKRNDQTKIRSKYTKLILFKNQ</sequence>
<evidence type="ECO:0000313" key="11">
    <source>
        <dbReference type="Proteomes" id="UP000475862"/>
    </source>
</evidence>
<dbReference type="GO" id="GO:0008270">
    <property type="term" value="F:zinc ion binding"/>
    <property type="evidence" value="ECO:0007669"/>
    <property type="project" value="UniProtKB-KW"/>
</dbReference>
<dbReference type="Pfam" id="PF12017">
    <property type="entry name" value="Tnp_P_element"/>
    <property type="match status" value="1"/>
</dbReference>
<evidence type="ECO:0000256" key="3">
    <source>
        <dbReference type="ARBA" id="ARBA00022833"/>
    </source>
</evidence>
<feature type="domain" description="THAP-type" evidence="5">
    <location>
        <begin position="19"/>
        <end position="65"/>
    </location>
</feature>
<gene>
    <name evidence="10" type="ORF">AGLY_003295</name>
</gene>
<dbReference type="Proteomes" id="UP000475862">
    <property type="component" value="Unassembled WGS sequence"/>
</dbReference>
<evidence type="ECO:0000259" key="6">
    <source>
        <dbReference type="Pfam" id="PF12017"/>
    </source>
</evidence>
<dbReference type="SUPFAM" id="SSF57716">
    <property type="entry name" value="Glucocorticoid receptor-like (DNA-binding domain)"/>
    <property type="match status" value="1"/>
</dbReference>
<proteinExistence type="predicted"/>
<dbReference type="InterPro" id="IPR038441">
    <property type="entry name" value="THAP_Znf_sf"/>
</dbReference>
<dbReference type="Pfam" id="PF21787">
    <property type="entry name" value="TNP-like_RNaseH_N"/>
    <property type="match status" value="1"/>
</dbReference>
<dbReference type="GO" id="GO:0003677">
    <property type="term" value="F:DNA binding"/>
    <property type="evidence" value="ECO:0007669"/>
    <property type="project" value="UniProtKB-KW"/>
</dbReference>
<comment type="caution">
    <text evidence="10">The sequence shown here is derived from an EMBL/GenBank/DDBJ whole genome shotgun (WGS) entry which is preliminary data.</text>
</comment>
<keyword evidence="3" id="KW-0862">Zinc</keyword>
<evidence type="ECO:0000259" key="7">
    <source>
        <dbReference type="Pfam" id="PF21787"/>
    </source>
</evidence>
<dbReference type="InterPro" id="IPR048366">
    <property type="entry name" value="TNP-like_GBD"/>
</dbReference>
<dbReference type="PANTHER" id="PTHR47577">
    <property type="entry name" value="THAP DOMAIN-CONTAINING PROTEIN 6"/>
    <property type="match status" value="1"/>
</dbReference>
<organism evidence="10 11">
    <name type="scientific">Aphis glycines</name>
    <name type="common">Soybean aphid</name>
    <dbReference type="NCBI Taxonomy" id="307491"/>
    <lineage>
        <taxon>Eukaryota</taxon>
        <taxon>Metazoa</taxon>
        <taxon>Ecdysozoa</taxon>
        <taxon>Arthropoda</taxon>
        <taxon>Hexapoda</taxon>
        <taxon>Insecta</taxon>
        <taxon>Pterygota</taxon>
        <taxon>Neoptera</taxon>
        <taxon>Paraneoptera</taxon>
        <taxon>Hemiptera</taxon>
        <taxon>Sternorrhyncha</taxon>
        <taxon>Aphidomorpha</taxon>
        <taxon>Aphidoidea</taxon>
        <taxon>Aphididae</taxon>
        <taxon>Aphidini</taxon>
        <taxon>Aphis</taxon>
        <taxon>Aphis</taxon>
    </lineage>
</organism>
<dbReference type="InterPro" id="IPR006612">
    <property type="entry name" value="THAP_Znf"/>
</dbReference>
<dbReference type="PANTHER" id="PTHR47577:SF2">
    <property type="entry name" value="THAP DOMAIN CONTAINING 9"/>
    <property type="match status" value="1"/>
</dbReference>
<name>A0A6G0U046_APHGL</name>
<dbReference type="InterPro" id="IPR048365">
    <property type="entry name" value="TNP-like_RNaseH_N"/>
</dbReference>
<dbReference type="Pfam" id="PF05485">
    <property type="entry name" value="THAP"/>
    <property type="match status" value="1"/>
</dbReference>
<evidence type="ECO:0000256" key="4">
    <source>
        <dbReference type="ARBA" id="ARBA00023125"/>
    </source>
</evidence>
<evidence type="ECO:0000256" key="1">
    <source>
        <dbReference type="ARBA" id="ARBA00022723"/>
    </source>
</evidence>
<feature type="domain" description="THAP9-like helix-turn-helix" evidence="6">
    <location>
        <begin position="220"/>
        <end position="298"/>
    </location>
</feature>
<reference evidence="10 11" key="1">
    <citation type="submission" date="2019-08" db="EMBL/GenBank/DDBJ databases">
        <title>The genome of the soybean aphid Biotype 1, its phylome, world population structure and adaptation to the North American continent.</title>
        <authorList>
            <person name="Giordano R."/>
            <person name="Donthu R.K."/>
            <person name="Hernandez A.G."/>
            <person name="Wright C.L."/>
            <person name="Zimin A.V."/>
        </authorList>
    </citation>
    <scope>NUCLEOTIDE SEQUENCE [LARGE SCALE GENOMIC DNA]</scope>
    <source>
        <tissue evidence="10">Whole aphids</tissue>
    </source>
</reference>
<feature type="domain" description="Transposable element P transposase-like RNase H C-terminal" evidence="9">
    <location>
        <begin position="615"/>
        <end position="649"/>
    </location>
</feature>
<keyword evidence="1" id="KW-0479">Metal-binding</keyword>
<evidence type="ECO:0000313" key="10">
    <source>
        <dbReference type="EMBL" id="KAE9542434.1"/>
    </source>
</evidence>
<keyword evidence="2" id="KW-0863">Zinc-finger</keyword>
<feature type="domain" description="Transposable element P transposase-like GTP-binding insertion" evidence="8">
    <location>
        <begin position="467"/>
        <end position="565"/>
    </location>
</feature>
<keyword evidence="11" id="KW-1185">Reference proteome</keyword>
<protein>
    <submittedName>
        <fullName evidence="10">Uncharacterized protein</fullName>
    </submittedName>
</protein>
<evidence type="ECO:0000256" key="2">
    <source>
        <dbReference type="ARBA" id="ARBA00022771"/>
    </source>
</evidence>
<keyword evidence="4" id="KW-0238">DNA-binding</keyword>
<dbReference type="OrthoDB" id="7312725at2759"/>
<dbReference type="Gene3D" id="6.20.210.20">
    <property type="entry name" value="THAP domain"/>
    <property type="match status" value="1"/>
</dbReference>
<dbReference type="InterPro" id="IPR021896">
    <property type="entry name" value="THAP9-like_HTH"/>
</dbReference>
<dbReference type="InterPro" id="IPR048367">
    <property type="entry name" value="TNP-like_RNaseH_C"/>
</dbReference>
<evidence type="ECO:0000259" key="5">
    <source>
        <dbReference type="Pfam" id="PF05485"/>
    </source>
</evidence>
<evidence type="ECO:0000259" key="9">
    <source>
        <dbReference type="Pfam" id="PF21789"/>
    </source>
</evidence>
<accession>A0A6G0U046</accession>
<dbReference type="AlphaFoldDB" id="A0A6G0U046"/>
<dbReference type="Pfam" id="PF21788">
    <property type="entry name" value="TNP-like_GBD"/>
    <property type="match status" value="1"/>
</dbReference>
<feature type="domain" description="Transposable element P transposase-like RNase H" evidence="7">
    <location>
        <begin position="305"/>
        <end position="426"/>
    </location>
</feature>
<evidence type="ECO:0000259" key="8">
    <source>
        <dbReference type="Pfam" id="PF21788"/>
    </source>
</evidence>